<comment type="caution">
    <text evidence="1">The sequence shown here is derived from an EMBL/GenBank/DDBJ whole genome shotgun (WGS) entry which is preliminary data.</text>
</comment>
<dbReference type="PANTHER" id="PTHR34807">
    <property type="entry name" value="OS08G0270800 PROTEIN"/>
    <property type="match status" value="1"/>
</dbReference>
<name>A0AAP0B2G3_9ASPA</name>
<dbReference type="PANTHER" id="PTHR34807:SF3">
    <property type="entry name" value="OS08G0270800 PROTEIN"/>
    <property type="match status" value="1"/>
</dbReference>
<dbReference type="AlphaFoldDB" id="A0AAP0B2G3"/>
<keyword evidence="2" id="KW-1185">Reference proteome</keyword>
<gene>
    <name evidence="1" type="ORF">KSP39_PZI018013</name>
</gene>
<sequence length="100" mass="11129">MTKKITSSSTSYFPEARARFKHHSFLQDYQELLKTGEAKEGFSKQRNLENEDSLKKSLREGGEALASDGLPSICQGSGIGLNRAVGKRNVSWQDQLALRV</sequence>
<accession>A0AAP0B2G3</accession>
<reference evidence="1 2" key="1">
    <citation type="journal article" date="2022" name="Nat. Plants">
        <title>Genomes of leafy and leafless Platanthera orchids illuminate the evolution of mycoheterotrophy.</title>
        <authorList>
            <person name="Li M.H."/>
            <person name="Liu K.W."/>
            <person name="Li Z."/>
            <person name="Lu H.C."/>
            <person name="Ye Q.L."/>
            <person name="Zhang D."/>
            <person name="Wang J.Y."/>
            <person name="Li Y.F."/>
            <person name="Zhong Z.M."/>
            <person name="Liu X."/>
            <person name="Yu X."/>
            <person name="Liu D.K."/>
            <person name="Tu X.D."/>
            <person name="Liu B."/>
            <person name="Hao Y."/>
            <person name="Liao X.Y."/>
            <person name="Jiang Y.T."/>
            <person name="Sun W.H."/>
            <person name="Chen J."/>
            <person name="Chen Y.Q."/>
            <person name="Ai Y."/>
            <person name="Zhai J.W."/>
            <person name="Wu S.S."/>
            <person name="Zhou Z."/>
            <person name="Hsiao Y.Y."/>
            <person name="Wu W.L."/>
            <person name="Chen Y.Y."/>
            <person name="Lin Y.F."/>
            <person name="Hsu J.L."/>
            <person name="Li C.Y."/>
            <person name="Wang Z.W."/>
            <person name="Zhao X."/>
            <person name="Zhong W.Y."/>
            <person name="Ma X.K."/>
            <person name="Ma L."/>
            <person name="Huang J."/>
            <person name="Chen G.Z."/>
            <person name="Huang M.Z."/>
            <person name="Huang L."/>
            <person name="Peng D.H."/>
            <person name="Luo Y.B."/>
            <person name="Zou S.Q."/>
            <person name="Chen S.P."/>
            <person name="Lan S."/>
            <person name="Tsai W.C."/>
            <person name="Van de Peer Y."/>
            <person name="Liu Z.J."/>
        </authorList>
    </citation>
    <scope>NUCLEOTIDE SEQUENCE [LARGE SCALE GENOMIC DNA]</scope>
    <source>
        <strain evidence="1">Lor287</strain>
    </source>
</reference>
<dbReference type="EMBL" id="JBBWWQ010000016">
    <property type="protein sequence ID" value="KAK8925691.1"/>
    <property type="molecule type" value="Genomic_DNA"/>
</dbReference>
<protein>
    <submittedName>
        <fullName evidence="1">Uncharacterized protein</fullName>
    </submittedName>
</protein>
<dbReference type="Proteomes" id="UP001418222">
    <property type="component" value="Unassembled WGS sequence"/>
</dbReference>
<organism evidence="1 2">
    <name type="scientific">Platanthera zijinensis</name>
    <dbReference type="NCBI Taxonomy" id="2320716"/>
    <lineage>
        <taxon>Eukaryota</taxon>
        <taxon>Viridiplantae</taxon>
        <taxon>Streptophyta</taxon>
        <taxon>Embryophyta</taxon>
        <taxon>Tracheophyta</taxon>
        <taxon>Spermatophyta</taxon>
        <taxon>Magnoliopsida</taxon>
        <taxon>Liliopsida</taxon>
        <taxon>Asparagales</taxon>
        <taxon>Orchidaceae</taxon>
        <taxon>Orchidoideae</taxon>
        <taxon>Orchideae</taxon>
        <taxon>Orchidinae</taxon>
        <taxon>Platanthera</taxon>
    </lineage>
</organism>
<evidence type="ECO:0000313" key="1">
    <source>
        <dbReference type="EMBL" id="KAK8925691.1"/>
    </source>
</evidence>
<evidence type="ECO:0000313" key="2">
    <source>
        <dbReference type="Proteomes" id="UP001418222"/>
    </source>
</evidence>
<proteinExistence type="predicted"/>